<evidence type="ECO:0000313" key="1">
    <source>
        <dbReference type="EMBL" id="MCI56225.1"/>
    </source>
</evidence>
<proteinExistence type="predicted"/>
<keyword evidence="2" id="KW-1185">Reference proteome</keyword>
<dbReference type="Proteomes" id="UP000265520">
    <property type="component" value="Unassembled WGS sequence"/>
</dbReference>
<sequence>TLNSSNIDSVYAFPVFGVNPLVPRGGAPIIQSSGQELFPPGIKLGLSRTIRPKGSSLTT</sequence>
<evidence type="ECO:0000313" key="2">
    <source>
        <dbReference type="Proteomes" id="UP000265520"/>
    </source>
</evidence>
<comment type="caution">
    <text evidence="1">The sequence shown here is derived from an EMBL/GenBank/DDBJ whole genome shotgun (WGS) entry which is preliminary data.</text>
</comment>
<reference evidence="1 2" key="1">
    <citation type="journal article" date="2018" name="Front. Plant Sci.">
        <title>Red Clover (Trifolium pratense) and Zigzag Clover (T. medium) - A Picture of Genomic Similarities and Differences.</title>
        <authorList>
            <person name="Dluhosova J."/>
            <person name="Istvanek J."/>
            <person name="Nedelnik J."/>
            <person name="Repkova J."/>
        </authorList>
    </citation>
    <scope>NUCLEOTIDE SEQUENCE [LARGE SCALE GENOMIC DNA]</scope>
    <source>
        <strain evidence="2">cv. 10/8</strain>
        <tissue evidence="1">Leaf</tissue>
    </source>
</reference>
<dbReference type="EMBL" id="LXQA010508973">
    <property type="protein sequence ID" value="MCI56225.1"/>
    <property type="molecule type" value="Genomic_DNA"/>
</dbReference>
<protein>
    <submittedName>
        <fullName evidence="1">Uncharacterized protein</fullName>
    </submittedName>
</protein>
<accession>A0A392T7F0</accession>
<name>A0A392T7F0_9FABA</name>
<dbReference type="AlphaFoldDB" id="A0A392T7F0"/>
<feature type="non-terminal residue" evidence="1">
    <location>
        <position position="1"/>
    </location>
</feature>
<organism evidence="1 2">
    <name type="scientific">Trifolium medium</name>
    <dbReference type="NCBI Taxonomy" id="97028"/>
    <lineage>
        <taxon>Eukaryota</taxon>
        <taxon>Viridiplantae</taxon>
        <taxon>Streptophyta</taxon>
        <taxon>Embryophyta</taxon>
        <taxon>Tracheophyta</taxon>
        <taxon>Spermatophyta</taxon>
        <taxon>Magnoliopsida</taxon>
        <taxon>eudicotyledons</taxon>
        <taxon>Gunneridae</taxon>
        <taxon>Pentapetalae</taxon>
        <taxon>rosids</taxon>
        <taxon>fabids</taxon>
        <taxon>Fabales</taxon>
        <taxon>Fabaceae</taxon>
        <taxon>Papilionoideae</taxon>
        <taxon>50 kb inversion clade</taxon>
        <taxon>NPAAA clade</taxon>
        <taxon>Hologalegina</taxon>
        <taxon>IRL clade</taxon>
        <taxon>Trifolieae</taxon>
        <taxon>Trifolium</taxon>
    </lineage>
</organism>